<protein>
    <submittedName>
        <fullName evidence="10">Nuclear RNA export factor 1</fullName>
    </submittedName>
</protein>
<dbReference type="Gene3D" id="3.30.70.330">
    <property type="match status" value="1"/>
</dbReference>
<evidence type="ECO:0000256" key="4">
    <source>
        <dbReference type="ARBA" id="ARBA00022614"/>
    </source>
</evidence>
<proteinExistence type="inferred from homology"/>
<dbReference type="InterPro" id="IPR030217">
    <property type="entry name" value="NXF_fam"/>
</dbReference>
<keyword evidence="3" id="KW-0813">Transport</keyword>
<dbReference type="GO" id="GO:0016973">
    <property type="term" value="P:poly(A)+ mRNA export from nucleus"/>
    <property type="evidence" value="ECO:0007669"/>
    <property type="project" value="TreeGrafter"/>
</dbReference>
<dbReference type="Gene3D" id="1.10.8.10">
    <property type="entry name" value="DNA helicase RuvA subunit, C-terminal domain"/>
    <property type="match status" value="1"/>
</dbReference>
<dbReference type="Proteomes" id="UP000310200">
    <property type="component" value="Unassembled WGS sequence"/>
</dbReference>
<evidence type="ECO:0000256" key="5">
    <source>
        <dbReference type="ARBA" id="ARBA00022737"/>
    </source>
</evidence>
<feature type="domain" description="TAP-C" evidence="9">
    <location>
        <begin position="478"/>
        <end position="532"/>
    </location>
</feature>
<keyword evidence="11" id="KW-1185">Reference proteome</keyword>
<dbReference type="InterPro" id="IPR018222">
    <property type="entry name" value="Nuclear_transport_factor_2_euk"/>
</dbReference>
<accession>A0A4S2L544</accession>
<dbReference type="SUPFAM" id="SSF54427">
    <property type="entry name" value="NTF2-like"/>
    <property type="match status" value="1"/>
</dbReference>
<dbReference type="PANTHER" id="PTHR10662">
    <property type="entry name" value="NUCLEAR RNA EXPORT FACTOR"/>
    <property type="match status" value="1"/>
</dbReference>
<dbReference type="Gene3D" id="3.10.450.50">
    <property type="match status" value="1"/>
</dbReference>
<comment type="subcellular location">
    <subcellularLocation>
        <location evidence="1">Nucleus</location>
    </subcellularLocation>
</comment>
<dbReference type="InterPro" id="IPR012677">
    <property type="entry name" value="Nucleotide-bd_a/b_plait_sf"/>
</dbReference>
<sequence length="532" mass="61181">MQQMMQQENVKVPSAPVVPIILDEAIAIRIVMGAKLPHERGLMYRSDLWHKIKVNNGGRFNKDTVLKAILRAIEPADLIPVKYQVCGEDAYFVARNCGPALEMLCKLNMIVRNDKGDGLVLVVTLGFSSIHELQVHIQPLLLTALTKRYDPNEKTLNLESFHTDPDIDKNVYCRLSQLRTSNHVLKLAKTAIATFERLNLQHNELFNISAIENSGLKSIKYLDLRHNNLLNMSALAPLKNLEIVRLWLDDNPLCENYSTAKQYVESAKKYCPYLQELDGVYIAENMPMIYRDYFPDDKTQDFAHKFISHFFSLYDQLDRTGLRGLYHKDAFYSMSFAIPHNIAQVTGLNQYTLNRNLKRKVKKDKKNASLYYGQEDILAAFGKLPRSYHDNSSFTYDIMYDNDKCIVFSVSGLFKKLSSGTNVLSFSRTFVLVASLDNEYHILNDQYHIFAAPEKITPDKIVVKYALHEIEPVCFSQSERSVLITRMRQITTMNKEWSKTYLTLAQWDMRKAISTFMKDFKSSSIPEIAFVS</sequence>
<dbReference type="InterPro" id="IPR032710">
    <property type="entry name" value="NTF2-like_dom_sf"/>
</dbReference>
<dbReference type="SMART" id="SM00804">
    <property type="entry name" value="TAP_C"/>
    <property type="match status" value="1"/>
</dbReference>
<dbReference type="InterPro" id="IPR035979">
    <property type="entry name" value="RBD_domain_sf"/>
</dbReference>
<keyword evidence="4" id="KW-0433">Leucine-rich repeat</keyword>
<reference evidence="10 11" key="1">
    <citation type="journal article" date="2019" name="Philos. Trans. R. Soc. Lond., B, Biol. Sci.">
        <title>Ant behaviour and brain gene expression of defending hosts depend on the ecological success of the intruding social parasite.</title>
        <authorList>
            <person name="Kaur R."/>
            <person name="Stoldt M."/>
            <person name="Jongepier E."/>
            <person name="Feldmeyer B."/>
            <person name="Menzel F."/>
            <person name="Bornberg-Bauer E."/>
            <person name="Foitzik S."/>
        </authorList>
    </citation>
    <scope>NUCLEOTIDE SEQUENCE [LARGE SCALE GENOMIC DNA]</scope>
    <source>
        <tissue evidence="10">Whole body</tissue>
    </source>
</reference>
<dbReference type="Pfam" id="PF03943">
    <property type="entry name" value="TAP_C"/>
    <property type="match status" value="1"/>
</dbReference>
<dbReference type="Pfam" id="PF22602">
    <property type="entry name" value="NXF_NTF2"/>
    <property type="match status" value="1"/>
</dbReference>
<dbReference type="AlphaFoldDB" id="A0A4S2L544"/>
<keyword evidence="6" id="KW-0509">mRNA transport</keyword>
<feature type="domain" description="NTF2" evidence="8">
    <location>
        <begin position="302"/>
        <end position="449"/>
    </location>
</feature>
<evidence type="ECO:0000256" key="1">
    <source>
        <dbReference type="ARBA" id="ARBA00004123"/>
    </source>
</evidence>
<organism evidence="10 11">
    <name type="scientific">Temnothorax longispinosus</name>
    <dbReference type="NCBI Taxonomy" id="300112"/>
    <lineage>
        <taxon>Eukaryota</taxon>
        <taxon>Metazoa</taxon>
        <taxon>Ecdysozoa</taxon>
        <taxon>Arthropoda</taxon>
        <taxon>Hexapoda</taxon>
        <taxon>Insecta</taxon>
        <taxon>Pterygota</taxon>
        <taxon>Neoptera</taxon>
        <taxon>Endopterygota</taxon>
        <taxon>Hymenoptera</taxon>
        <taxon>Apocrita</taxon>
        <taxon>Aculeata</taxon>
        <taxon>Formicoidea</taxon>
        <taxon>Formicidae</taxon>
        <taxon>Myrmicinae</taxon>
        <taxon>Temnothorax</taxon>
    </lineage>
</organism>
<dbReference type="SUPFAM" id="SSF52058">
    <property type="entry name" value="L domain-like"/>
    <property type="match status" value="1"/>
</dbReference>
<dbReference type="SUPFAM" id="SSF46934">
    <property type="entry name" value="UBA-like"/>
    <property type="match status" value="1"/>
</dbReference>
<comment type="similarity">
    <text evidence="2">Belongs to the NXF family.</text>
</comment>
<dbReference type="Pfam" id="PF24048">
    <property type="entry name" value="LRR_NXF1-5"/>
    <property type="match status" value="1"/>
</dbReference>
<dbReference type="InterPro" id="IPR009060">
    <property type="entry name" value="UBA-like_sf"/>
</dbReference>
<evidence type="ECO:0000256" key="2">
    <source>
        <dbReference type="ARBA" id="ARBA00009285"/>
    </source>
</evidence>
<dbReference type="STRING" id="300112.A0A4S2L544"/>
<gene>
    <name evidence="10" type="ORF">DBV15_06688</name>
</gene>
<dbReference type="PANTHER" id="PTHR10662:SF22">
    <property type="entry name" value="NUCLEAR RNA EXPORT FACTOR 1"/>
    <property type="match status" value="1"/>
</dbReference>
<comment type="caution">
    <text evidence="10">The sequence shown here is derived from an EMBL/GenBank/DDBJ whole genome shotgun (WGS) entry which is preliminary data.</text>
</comment>
<evidence type="ECO:0000313" key="11">
    <source>
        <dbReference type="Proteomes" id="UP000310200"/>
    </source>
</evidence>
<dbReference type="InterPro" id="IPR057125">
    <property type="entry name" value="NXF1/2/3/5-like_LRR"/>
</dbReference>
<evidence type="ECO:0000256" key="7">
    <source>
        <dbReference type="ARBA" id="ARBA00023242"/>
    </source>
</evidence>
<name>A0A4S2L544_9HYME</name>
<dbReference type="Gene3D" id="3.80.10.10">
    <property type="entry name" value="Ribonuclease Inhibitor"/>
    <property type="match status" value="1"/>
</dbReference>
<dbReference type="GO" id="GO:0005634">
    <property type="term" value="C:nucleus"/>
    <property type="evidence" value="ECO:0007669"/>
    <property type="project" value="UniProtKB-SubCell"/>
</dbReference>
<keyword evidence="7" id="KW-0539">Nucleus</keyword>
<dbReference type="PROSITE" id="PS51281">
    <property type="entry name" value="TAP_C"/>
    <property type="match status" value="1"/>
</dbReference>
<keyword evidence="5" id="KW-0677">Repeat</keyword>
<dbReference type="InterPro" id="IPR005637">
    <property type="entry name" value="TAP_C_dom"/>
</dbReference>
<dbReference type="EMBL" id="QBLH01000455">
    <property type="protein sequence ID" value="TGZ55497.1"/>
    <property type="molecule type" value="Genomic_DNA"/>
</dbReference>
<evidence type="ECO:0000313" key="10">
    <source>
        <dbReference type="EMBL" id="TGZ55497.1"/>
    </source>
</evidence>
<dbReference type="InterPro" id="IPR002075">
    <property type="entry name" value="NTF2_dom"/>
</dbReference>
<dbReference type="InterPro" id="IPR001611">
    <property type="entry name" value="Leu-rich_rpt"/>
</dbReference>
<evidence type="ECO:0000256" key="3">
    <source>
        <dbReference type="ARBA" id="ARBA00022448"/>
    </source>
</evidence>
<dbReference type="PROSITE" id="PS50177">
    <property type="entry name" value="NTF2_DOMAIN"/>
    <property type="match status" value="1"/>
</dbReference>
<dbReference type="InterPro" id="IPR032675">
    <property type="entry name" value="LRR_dom_sf"/>
</dbReference>
<dbReference type="GO" id="GO:0003723">
    <property type="term" value="F:RNA binding"/>
    <property type="evidence" value="ECO:0007669"/>
    <property type="project" value="TreeGrafter"/>
</dbReference>
<dbReference type="PROSITE" id="PS51450">
    <property type="entry name" value="LRR"/>
    <property type="match status" value="1"/>
</dbReference>
<evidence type="ECO:0000259" key="9">
    <source>
        <dbReference type="PROSITE" id="PS51281"/>
    </source>
</evidence>
<evidence type="ECO:0000256" key="6">
    <source>
        <dbReference type="ARBA" id="ARBA00022816"/>
    </source>
</evidence>
<evidence type="ECO:0000259" key="8">
    <source>
        <dbReference type="PROSITE" id="PS50177"/>
    </source>
</evidence>
<dbReference type="SUPFAM" id="SSF54928">
    <property type="entry name" value="RNA-binding domain, RBD"/>
    <property type="match status" value="1"/>
</dbReference>